<evidence type="ECO:0000259" key="10">
    <source>
        <dbReference type="PROSITE" id="PS50862"/>
    </source>
</evidence>
<gene>
    <name evidence="11" type="ORF">THITE_2113238</name>
</gene>
<dbReference type="GO" id="GO:0006433">
    <property type="term" value="P:prolyl-tRNA aminoacylation"/>
    <property type="evidence" value="ECO:0007669"/>
    <property type="project" value="InterPro"/>
</dbReference>
<keyword evidence="5" id="KW-0067">ATP-binding</keyword>
<dbReference type="STRING" id="578455.G2R216"/>
<dbReference type="GO" id="GO:0005524">
    <property type="term" value="F:ATP binding"/>
    <property type="evidence" value="ECO:0007669"/>
    <property type="project" value="UniProtKB-KW"/>
</dbReference>
<keyword evidence="12" id="KW-1185">Reference proteome</keyword>
<comment type="similarity">
    <text evidence="1">Belongs to the class-II aminoacyl-tRNA synthetase family.</text>
</comment>
<dbReference type="PANTHER" id="PTHR42753">
    <property type="entry name" value="MITOCHONDRIAL RIBOSOME PROTEIN L39/PROLYL-TRNA LIGASE FAMILY MEMBER"/>
    <property type="match status" value="1"/>
</dbReference>
<dbReference type="InterPro" id="IPR045864">
    <property type="entry name" value="aa-tRNA-synth_II/BPL/LPL"/>
</dbReference>
<dbReference type="HOGENOM" id="CLU_016739_2_2_1"/>
<dbReference type="GO" id="GO:0004827">
    <property type="term" value="F:proline-tRNA ligase activity"/>
    <property type="evidence" value="ECO:0007669"/>
    <property type="project" value="UniProtKB-EC"/>
</dbReference>
<protein>
    <recommendedName>
        <fullName evidence="2">proline--tRNA ligase</fullName>
        <ecNumber evidence="2">6.1.1.15</ecNumber>
    </recommendedName>
    <alternativeName>
        <fullName evidence="8">Prolyl-tRNA synthetase</fullName>
    </alternativeName>
</protein>
<dbReference type="Gene3D" id="3.40.50.800">
    <property type="entry name" value="Anticodon-binding domain"/>
    <property type="match status" value="1"/>
</dbReference>
<name>G2R216_THETT</name>
<dbReference type="EMBL" id="CP003010">
    <property type="protein sequence ID" value="AEO65797.1"/>
    <property type="molecule type" value="Genomic_DNA"/>
</dbReference>
<reference evidence="11 12" key="1">
    <citation type="journal article" date="2011" name="Nat. Biotechnol.">
        <title>Comparative genomic analysis of the thermophilic biomass-degrading fungi Myceliophthora thermophila and Thielavia terrestris.</title>
        <authorList>
            <person name="Berka R.M."/>
            <person name="Grigoriev I.V."/>
            <person name="Otillar R."/>
            <person name="Salamov A."/>
            <person name="Grimwood J."/>
            <person name="Reid I."/>
            <person name="Ishmael N."/>
            <person name="John T."/>
            <person name="Darmond C."/>
            <person name="Moisan M.-C."/>
            <person name="Henrissat B."/>
            <person name="Coutinho P.M."/>
            <person name="Lombard V."/>
            <person name="Natvig D.O."/>
            <person name="Lindquist E."/>
            <person name="Schmutz J."/>
            <person name="Lucas S."/>
            <person name="Harris P."/>
            <person name="Powlowski J."/>
            <person name="Bellemare A."/>
            <person name="Taylor D."/>
            <person name="Butler G."/>
            <person name="de Vries R.P."/>
            <person name="Allijn I.E."/>
            <person name="van den Brink J."/>
            <person name="Ushinsky S."/>
            <person name="Storms R."/>
            <person name="Powell A.J."/>
            <person name="Paulsen I.T."/>
            <person name="Elbourne L.D.H."/>
            <person name="Baker S.E."/>
            <person name="Magnuson J."/>
            <person name="LaBoissiere S."/>
            <person name="Clutterbuck A.J."/>
            <person name="Martinez D."/>
            <person name="Wogulis M."/>
            <person name="de Leon A.L."/>
            <person name="Rey M.W."/>
            <person name="Tsang A."/>
        </authorList>
    </citation>
    <scope>NUCLEOTIDE SEQUENCE [LARGE SCALE GENOMIC DNA]</scope>
    <source>
        <strain evidence="12">ATCC 38088 / NRRL 8126</strain>
    </source>
</reference>
<evidence type="ECO:0000256" key="9">
    <source>
        <dbReference type="ARBA" id="ARBA00047671"/>
    </source>
</evidence>
<keyword evidence="3" id="KW-0436">Ligase</keyword>
<evidence type="ECO:0000256" key="6">
    <source>
        <dbReference type="ARBA" id="ARBA00022917"/>
    </source>
</evidence>
<dbReference type="InterPro" id="IPR006195">
    <property type="entry name" value="aa-tRNA-synth_II"/>
</dbReference>
<dbReference type="RefSeq" id="XP_003652133.1">
    <property type="nucleotide sequence ID" value="XM_003652085.1"/>
</dbReference>
<evidence type="ECO:0000256" key="4">
    <source>
        <dbReference type="ARBA" id="ARBA00022741"/>
    </source>
</evidence>
<dbReference type="InterPro" id="IPR004154">
    <property type="entry name" value="Anticodon-bd"/>
</dbReference>
<dbReference type="SUPFAM" id="SSF52954">
    <property type="entry name" value="Class II aaRS ABD-related"/>
    <property type="match status" value="1"/>
</dbReference>
<evidence type="ECO:0000313" key="11">
    <source>
        <dbReference type="EMBL" id="AEO65797.1"/>
    </source>
</evidence>
<organism evidence="11 12">
    <name type="scientific">Thermothielavioides terrestris (strain ATCC 38088 / NRRL 8126)</name>
    <name type="common">Thielavia terrestris</name>
    <dbReference type="NCBI Taxonomy" id="578455"/>
    <lineage>
        <taxon>Eukaryota</taxon>
        <taxon>Fungi</taxon>
        <taxon>Dikarya</taxon>
        <taxon>Ascomycota</taxon>
        <taxon>Pezizomycotina</taxon>
        <taxon>Sordariomycetes</taxon>
        <taxon>Sordariomycetidae</taxon>
        <taxon>Sordariales</taxon>
        <taxon>Chaetomiaceae</taxon>
        <taxon>Thermothielavioides</taxon>
        <taxon>Thermothielavioides terrestris</taxon>
    </lineage>
</organism>
<keyword evidence="4" id="KW-0547">Nucleotide-binding</keyword>
<dbReference type="SUPFAM" id="SSF55681">
    <property type="entry name" value="Class II aaRS and biotin synthetases"/>
    <property type="match status" value="1"/>
</dbReference>
<dbReference type="PANTHER" id="PTHR42753:SF2">
    <property type="entry name" value="PROLINE--TRNA LIGASE"/>
    <property type="match status" value="1"/>
</dbReference>
<dbReference type="GeneID" id="11520583"/>
<dbReference type="InterPro" id="IPR050062">
    <property type="entry name" value="Pro-tRNA_synthetase"/>
</dbReference>
<dbReference type="PRINTS" id="PR01046">
    <property type="entry name" value="TRNASYNTHPRO"/>
</dbReference>
<dbReference type="PROSITE" id="PS50862">
    <property type="entry name" value="AA_TRNA_LIGASE_II"/>
    <property type="match status" value="1"/>
</dbReference>
<dbReference type="InterPro" id="IPR002316">
    <property type="entry name" value="Pro-tRNA-ligase_IIa"/>
</dbReference>
<dbReference type="eggNOG" id="KOG2324">
    <property type="taxonomic scope" value="Eukaryota"/>
</dbReference>
<evidence type="ECO:0000256" key="7">
    <source>
        <dbReference type="ARBA" id="ARBA00023146"/>
    </source>
</evidence>
<evidence type="ECO:0000256" key="8">
    <source>
        <dbReference type="ARBA" id="ARBA00029731"/>
    </source>
</evidence>
<dbReference type="GO" id="GO:0005739">
    <property type="term" value="C:mitochondrion"/>
    <property type="evidence" value="ECO:0007669"/>
    <property type="project" value="TreeGrafter"/>
</dbReference>
<accession>G2R216</accession>
<feature type="domain" description="Aminoacyl-transfer RNA synthetases class-II family profile" evidence="10">
    <location>
        <begin position="51"/>
        <end position="468"/>
    </location>
</feature>
<proteinExistence type="inferred from homology"/>
<evidence type="ECO:0000256" key="2">
    <source>
        <dbReference type="ARBA" id="ARBA00012831"/>
    </source>
</evidence>
<dbReference type="InterPro" id="IPR036621">
    <property type="entry name" value="Anticodon-bd_dom_sf"/>
</dbReference>
<dbReference type="InterPro" id="IPR002314">
    <property type="entry name" value="aa-tRNA-synt_IIb"/>
</dbReference>
<keyword evidence="6" id="KW-0648">Protein biosynthesis</keyword>
<evidence type="ECO:0000256" key="3">
    <source>
        <dbReference type="ARBA" id="ARBA00022598"/>
    </source>
</evidence>
<dbReference type="Pfam" id="PF03129">
    <property type="entry name" value="HGTP_anticodon"/>
    <property type="match status" value="1"/>
</dbReference>
<dbReference type="EC" id="6.1.1.15" evidence="2"/>
<dbReference type="Pfam" id="PF00587">
    <property type="entry name" value="tRNA-synt_2b"/>
    <property type="match status" value="1"/>
</dbReference>
<dbReference type="KEGG" id="ttt:THITE_2113238"/>
<evidence type="ECO:0000256" key="1">
    <source>
        <dbReference type="ARBA" id="ARBA00008226"/>
    </source>
</evidence>
<evidence type="ECO:0000256" key="5">
    <source>
        <dbReference type="ARBA" id="ARBA00022840"/>
    </source>
</evidence>
<keyword evidence="7" id="KW-0030">Aminoacyl-tRNA synthetase</keyword>
<evidence type="ECO:0000313" key="12">
    <source>
        <dbReference type="Proteomes" id="UP000008181"/>
    </source>
</evidence>
<dbReference type="Proteomes" id="UP000008181">
    <property type="component" value="Chromosome 2"/>
</dbReference>
<dbReference type="AlphaFoldDB" id="G2R216"/>
<dbReference type="OrthoDB" id="10267474at2759"/>
<sequence>MIPPAVARLSRVWFPSGGIAVSGVEDGHAKLIRAGFLRPSHAGMFHMLPLGRRVQDKIERLVAGHMEESLAASRVSLSSISAEALWEKSGRLQNVASELFRFSDRRDVPYLLSPTHEEEITALVARTVKSYKELPLRLYQITRKYRDEFRPRHGLLRGREFTMKDLYTFDSSVESALETYEKVRAVYTRIFSDIKLPVLSAKASSGDMGGDLSHEYHLPTPLGEDRVVSCDSCDYVVNEDIAHPGAPQDVPEGASFQVWRGITKDRTKLVNVVYPRWIKPLGGGELREYTDQDINLSAVKSAVPDLDAGVEDPLPFWSAATAPGTGTATELVNVVDSRLWPSLGGGSEAVALGASGWPATLSPPAVPLSVSSRHTTGCDRQPLNLLRIRTGDKCPQCSSGTLKVEKAMELGHTFFLGTRYSALLGAVASVPPARQPSPMQMGCYGIGISRLIGAVAEHLADDTGLNWPVTIAPYSCVVIAGKDAEDCEAMQVCNLINDVSSSNAFFDVALDDRPRPLPWKMTDADLIGFPVIILLGREWRSSRRVEVQCRRVALKQLVEVAELPSMLTQLFKSL</sequence>
<comment type="catalytic activity">
    <reaction evidence="9">
        <text>tRNA(Pro) + L-proline + ATP = L-prolyl-tRNA(Pro) + AMP + diphosphate</text>
        <dbReference type="Rhea" id="RHEA:14305"/>
        <dbReference type="Rhea" id="RHEA-COMP:9700"/>
        <dbReference type="Rhea" id="RHEA-COMP:9702"/>
        <dbReference type="ChEBI" id="CHEBI:30616"/>
        <dbReference type="ChEBI" id="CHEBI:33019"/>
        <dbReference type="ChEBI" id="CHEBI:60039"/>
        <dbReference type="ChEBI" id="CHEBI:78442"/>
        <dbReference type="ChEBI" id="CHEBI:78532"/>
        <dbReference type="ChEBI" id="CHEBI:456215"/>
        <dbReference type="EC" id="6.1.1.15"/>
    </reaction>
</comment>
<dbReference type="Gene3D" id="3.30.930.10">
    <property type="entry name" value="Bira Bifunctional Protein, Domain 2"/>
    <property type="match status" value="2"/>
</dbReference>